<dbReference type="InterPro" id="IPR009038">
    <property type="entry name" value="GOLD_dom"/>
</dbReference>
<dbReference type="PANTHER" id="PTHR23324">
    <property type="entry name" value="SEC14 RELATED PROTEIN"/>
    <property type="match status" value="1"/>
</dbReference>
<dbReference type="FunCoup" id="E3LEV2">
    <property type="interactions" value="187"/>
</dbReference>
<dbReference type="InterPro" id="IPR036273">
    <property type="entry name" value="CRAL/TRIO_N_dom_sf"/>
</dbReference>
<dbReference type="InterPro" id="IPR001251">
    <property type="entry name" value="CRAL-TRIO_dom"/>
</dbReference>
<dbReference type="EMBL" id="DS268407">
    <property type="protein sequence ID" value="EFO82633.1"/>
    <property type="molecule type" value="Genomic_DNA"/>
</dbReference>
<dbReference type="PROSITE" id="PS50191">
    <property type="entry name" value="CRAL_TRIO"/>
    <property type="match status" value="1"/>
</dbReference>
<evidence type="ECO:0000259" key="1">
    <source>
        <dbReference type="PROSITE" id="PS50191"/>
    </source>
</evidence>
<dbReference type="InterPro" id="IPR036865">
    <property type="entry name" value="CRAL-TRIO_dom_sf"/>
</dbReference>
<dbReference type="PROSITE" id="PS50866">
    <property type="entry name" value="GOLD"/>
    <property type="match status" value="1"/>
</dbReference>
<protein>
    <submittedName>
        <fullName evidence="3">CRE-CGR-1 protein</fullName>
    </submittedName>
</protein>
<dbReference type="SUPFAM" id="SSF101576">
    <property type="entry name" value="Supernatant protein factor (SPF), C-terminal domain"/>
    <property type="match status" value="1"/>
</dbReference>
<dbReference type="KEGG" id="crq:GCK72_024129"/>
<dbReference type="InParanoid" id="E3LEV2"/>
<dbReference type="PANTHER" id="PTHR23324:SF7">
    <property type="entry name" value="CRAL-TRIO DOMAIN-CONTAINING PROTEIN"/>
    <property type="match status" value="1"/>
</dbReference>
<reference evidence="3" key="1">
    <citation type="submission" date="2007-07" db="EMBL/GenBank/DDBJ databases">
        <title>PCAP assembly of the Caenorhabditis remanei genome.</title>
        <authorList>
            <consortium name="The Caenorhabditis remanei Sequencing Consortium"/>
            <person name="Wilson R.K."/>
        </authorList>
    </citation>
    <scope>NUCLEOTIDE SEQUENCE [LARGE SCALE GENOMIC DNA]</scope>
    <source>
        <strain evidence="3">PB4641</strain>
    </source>
</reference>
<dbReference type="Pfam" id="PF00650">
    <property type="entry name" value="CRAL_TRIO"/>
    <property type="match status" value="1"/>
</dbReference>
<dbReference type="SUPFAM" id="SSF52087">
    <property type="entry name" value="CRAL/TRIO domain"/>
    <property type="match status" value="1"/>
</dbReference>
<evidence type="ECO:0000259" key="2">
    <source>
        <dbReference type="PROSITE" id="PS50866"/>
    </source>
</evidence>
<keyword evidence="4" id="KW-1185">Reference proteome</keyword>
<dbReference type="SMART" id="SM00516">
    <property type="entry name" value="SEC14"/>
    <property type="match status" value="1"/>
</dbReference>
<dbReference type="CDD" id="cd00170">
    <property type="entry name" value="SEC14"/>
    <property type="match status" value="1"/>
</dbReference>
<gene>
    <name evidence="3" type="primary">Cre-cgr-1</name>
    <name evidence="3" type="ORF">CRE_00385</name>
</gene>
<dbReference type="HOGENOM" id="CLU_014001_2_0_1"/>
<dbReference type="AlphaFoldDB" id="E3LEV2"/>
<evidence type="ECO:0000313" key="4">
    <source>
        <dbReference type="Proteomes" id="UP000008281"/>
    </source>
</evidence>
<evidence type="ECO:0000313" key="3">
    <source>
        <dbReference type="EMBL" id="EFO82633.1"/>
    </source>
</evidence>
<dbReference type="InterPro" id="IPR036598">
    <property type="entry name" value="GOLD_dom_sf"/>
</dbReference>
<dbReference type="GeneID" id="9824728"/>
<feature type="domain" description="GOLD" evidence="2">
    <location>
        <begin position="363"/>
        <end position="469"/>
    </location>
</feature>
<dbReference type="OrthoDB" id="1434354at2759"/>
<name>E3LEV2_CAERE</name>
<dbReference type="Gene3D" id="3.40.525.10">
    <property type="entry name" value="CRAL-TRIO lipid binding domain"/>
    <property type="match status" value="1"/>
</dbReference>
<dbReference type="OMA" id="WLMGWDY"/>
<dbReference type="eggNOG" id="KOG1471">
    <property type="taxonomic scope" value="Eukaryota"/>
</dbReference>
<feature type="domain" description="CRAL-TRIO" evidence="1">
    <location>
        <begin position="178"/>
        <end position="350"/>
    </location>
</feature>
<dbReference type="CTD" id="9824728"/>
<dbReference type="RefSeq" id="XP_003118035.2">
    <property type="nucleotide sequence ID" value="XM_003117987.2"/>
</dbReference>
<dbReference type="FunFam" id="3.40.525.10:FF:000031">
    <property type="entry name" value="Protein CBR-CGR-1"/>
    <property type="match status" value="1"/>
</dbReference>
<sequence length="470" mass="54737">MSGGSTSTGLFSFFSFSLIFENFFSKIKLKLPMFETTHSMVCVHFFIDKKIGQSHSFTKFISFQFSAPHYWKWVFVFQFFHRFTFTAMVVENHYPHLSELTSHQKEKIAELRSKTKDILATYPEYDTDFSLLRWLMGWDYKIDAIIPKMKYAVETLVNLGMNNHQTTSIQQINKDIKNMSAVAEYFPGGIMGQSKRGDVVYMQAMAKAHPKTLVKAGPTSQLFQLCISETEMSFKIIRQTEEEKQRKMGVIIIMDLDGFNMDLLYTPTLKVYMSLLTMLQNIFPDFARRIFIINCPTMMSAVYAMVSPVLSSQTREKVRFLDKDWKNHLIEEIGEENIFMHWGGNKKHEHPCGDIRMGGKVPESLWYNETHKLEGDRTKISISARSKTEVKMYGETGKHFHWLWRVSSGDIDFSIEKDGRVVWPVFRCLTEFHPEIGSYKIEENGEYVFVFDNSHGKIFGKDVKYKIVLE</sequence>
<dbReference type="STRING" id="31234.E3LEV2"/>
<dbReference type="Gene3D" id="2.60.120.680">
    <property type="entry name" value="GOLD domain"/>
    <property type="match status" value="1"/>
</dbReference>
<proteinExistence type="predicted"/>
<dbReference type="InterPro" id="IPR051064">
    <property type="entry name" value="SEC14/CRAL-TRIO_domain"/>
</dbReference>
<dbReference type="FunFam" id="2.60.120.680:FF:000014">
    <property type="entry name" value="CRE-CGR-1 protein"/>
    <property type="match status" value="1"/>
</dbReference>
<dbReference type="SUPFAM" id="SSF46938">
    <property type="entry name" value="CRAL/TRIO N-terminal domain"/>
    <property type="match status" value="1"/>
</dbReference>
<organism evidence="4">
    <name type="scientific">Caenorhabditis remanei</name>
    <name type="common">Caenorhabditis vulgaris</name>
    <dbReference type="NCBI Taxonomy" id="31234"/>
    <lineage>
        <taxon>Eukaryota</taxon>
        <taxon>Metazoa</taxon>
        <taxon>Ecdysozoa</taxon>
        <taxon>Nematoda</taxon>
        <taxon>Chromadorea</taxon>
        <taxon>Rhabditida</taxon>
        <taxon>Rhabditina</taxon>
        <taxon>Rhabditomorpha</taxon>
        <taxon>Rhabditoidea</taxon>
        <taxon>Rhabditidae</taxon>
        <taxon>Peloderinae</taxon>
        <taxon>Caenorhabditis</taxon>
    </lineage>
</organism>
<dbReference type="GO" id="GO:0005737">
    <property type="term" value="C:cytoplasm"/>
    <property type="evidence" value="ECO:0007669"/>
    <property type="project" value="EnsemblMetazoa"/>
</dbReference>
<accession>E3LEV2</accession>
<dbReference type="Proteomes" id="UP000008281">
    <property type="component" value="Unassembled WGS sequence"/>
</dbReference>